<organism evidence="7 8">
    <name type="scientific">Letharia lupina</name>
    <dbReference type="NCBI Taxonomy" id="560253"/>
    <lineage>
        <taxon>Eukaryota</taxon>
        <taxon>Fungi</taxon>
        <taxon>Dikarya</taxon>
        <taxon>Ascomycota</taxon>
        <taxon>Pezizomycotina</taxon>
        <taxon>Lecanoromycetes</taxon>
        <taxon>OSLEUM clade</taxon>
        <taxon>Lecanoromycetidae</taxon>
        <taxon>Lecanorales</taxon>
        <taxon>Lecanorineae</taxon>
        <taxon>Parmeliaceae</taxon>
        <taxon>Letharia</taxon>
    </lineage>
</organism>
<gene>
    <name evidence="7" type="ORF">HO133_010361</name>
</gene>
<feature type="compositionally biased region" description="Polar residues" evidence="5">
    <location>
        <begin position="74"/>
        <end position="84"/>
    </location>
</feature>
<evidence type="ECO:0000259" key="6">
    <source>
        <dbReference type="PROSITE" id="PS50048"/>
    </source>
</evidence>
<dbReference type="CDD" id="cd00067">
    <property type="entry name" value="GAL4"/>
    <property type="match status" value="1"/>
</dbReference>
<dbReference type="PRINTS" id="PR00755">
    <property type="entry name" value="AFLATOXINBRP"/>
</dbReference>
<dbReference type="InterPro" id="IPR050675">
    <property type="entry name" value="OAF3"/>
</dbReference>
<dbReference type="GeneID" id="59338752"/>
<dbReference type="Gene3D" id="4.10.240.10">
    <property type="entry name" value="Zn(2)-C6 fungal-type DNA-binding domain"/>
    <property type="match status" value="1"/>
</dbReference>
<accession>A0A8H6CKD2</accession>
<protein>
    <recommendedName>
        <fullName evidence="6">Zn(2)-C6 fungal-type domain-containing protein</fullName>
    </recommendedName>
</protein>
<dbReference type="PROSITE" id="PS50048">
    <property type="entry name" value="ZN2_CY6_FUNGAL_2"/>
    <property type="match status" value="1"/>
</dbReference>
<dbReference type="PANTHER" id="PTHR31069">
    <property type="entry name" value="OLEATE-ACTIVATED TRANSCRIPTION FACTOR 1-RELATED"/>
    <property type="match status" value="1"/>
</dbReference>
<keyword evidence="8" id="KW-1185">Reference proteome</keyword>
<evidence type="ECO:0000256" key="3">
    <source>
        <dbReference type="ARBA" id="ARBA00023163"/>
    </source>
</evidence>
<dbReference type="PANTHER" id="PTHR31069:SF31">
    <property type="entry name" value="MONODICTYPHENONE CLUSTER TRANSCRIPTION FACTOR-RELATED"/>
    <property type="match status" value="1"/>
</dbReference>
<dbReference type="Pfam" id="PF00172">
    <property type="entry name" value="Zn_clus"/>
    <property type="match status" value="1"/>
</dbReference>
<keyword evidence="3" id="KW-0804">Transcription</keyword>
<dbReference type="GO" id="GO:0000981">
    <property type="term" value="F:DNA-binding transcription factor activity, RNA polymerase II-specific"/>
    <property type="evidence" value="ECO:0007669"/>
    <property type="project" value="InterPro"/>
</dbReference>
<keyword evidence="4" id="KW-0539">Nucleus</keyword>
<name>A0A8H6CKD2_9LECA</name>
<dbReference type="InterPro" id="IPR036864">
    <property type="entry name" value="Zn2-C6_fun-type_DNA-bd_sf"/>
</dbReference>
<reference evidence="7 8" key="1">
    <citation type="journal article" date="2020" name="Genomics">
        <title>Complete, high-quality genomes from long-read metagenomic sequencing of two wolf lichen thalli reveals enigmatic genome architecture.</title>
        <authorList>
            <person name="McKenzie S.K."/>
            <person name="Walston R.F."/>
            <person name="Allen J.L."/>
        </authorList>
    </citation>
    <scope>NUCLEOTIDE SEQUENCE [LARGE SCALE GENOMIC DNA]</scope>
    <source>
        <strain evidence="7">WasteWater1</strain>
    </source>
</reference>
<comment type="caution">
    <text evidence="7">The sequence shown here is derived from an EMBL/GenBank/DDBJ whole genome shotgun (WGS) entry which is preliminary data.</text>
</comment>
<keyword evidence="1" id="KW-0805">Transcription regulation</keyword>
<evidence type="ECO:0000313" key="8">
    <source>
        <dbReference type="Proteomes" id="UP000593566"/>
    </source>
</evidence>
<dbReference type="GO" id="GO:0008270">
    <property type="term" value="F:zinc ion binding"/>
    <property type="evidence" value="ECO:0007669"/>
    <property type="project" value="InterPro"/>
</dbReference>
<evidence type="ECO:0000256" key="4">
    <source>
        <dbReference type="ARBA" id="ARBA00023242"/>
    </source>
</evidence>
<evidence type="ECO:0000256" key="2">
    <source>
        <dbReference type="ARBA" id="ARBA00023125"/>
    </source>
</evidence>
<evidence type="ECO:0000256" key="5">
    <source>
        <dbReference type="SAM" id="MobiDB-lite"/>
    </source>
</evidence>
<dbReference type="SMART" id="SM00066">
    <property type="entry name" value="GAL4"/>
    <property type="match status" value="1"/>
</dbReference>
<sequence>MPANSHSIKVQKLRSSCDSCNLAKLKCSRSRPSCTRCESQGVKCVYGVSLRAGKHRANGSNVQKPSPESPLSAKVSTKESTPVPTFSTAEISRTLEPAFSSILDSMPMDTDWSSFLAEDNPYLLSNSMDLNNKDISPQEQSWKPSIAQSHSDLSLNTFQFDPRYTFAARPQISPQSSRCRTFSVSTLLSEAQKSPLFQSNDPCLCGRKILQQLLTLTATPDVPAAFDAALNQNKHIIALCHSILNHETHQHRDISFVLTLTALIAKVIAVYDTIYKSHHLTKGYCRRPAIKSRYFPDVGIGNGDSAESFEPNGINIEHHSSLPSPRSLTGMTKPSLAPVPVRLTMGAYQLDEEDEGRMILDILKLELSKVSALIKTFEHLFCGTGPDDQESKHESKAYEDMVYYLQKRLRVTLETPRD</sequence>
<dbReference type="RefSeq" id="XP_037154031.1">
    <property type="nucleotide sequence ID" value="XM_037301214.1"/>
</dbReference>
<evidence type="ECO:0000313" key="7">
    <source>
        <dbReference type="EMBL" id="KAF6225164.1"/>
    </source>
</evidence>
<dbReference type="SUPFAM" id="SSF57701">
    <property type="entry name" value="Zn2/Cys6 DNA-binding domain"/>
    <property type="match status" value="1"/>
</dbReference>
<feature type="domain" description="Zn(2)-C6 fungal-type" evidence="6">
    <location>
        <begin position="16"/>
        <end position="46"/>
    </location>
</feature>
<feature type="region of interest" description="Disordered" evidence="5">
    <location>
        <begin position="55"/>
        <end position="84"/>
    </location>
</feature>
<dbReference type="GO" id="GO:0003677">
    <property type="term" value="F:DNA binding"/>
    <property type="evidence" value="ECO:0007669"/>
    <property type="project" value="UniProtKB-KW"/>
</dbReference>
<dbReference type="EMBL" id="JACCJB010000008">
    <property type="protein sequence ID" value="KAF6225164.1"/>
    <property type="molecule type" value="Genomic_DNA"/>
</dbReference>
<dbReference type="AlphaFoldDB" id="A0A8H6CKD2"/>
<dbReference type="Proteomes" id="UP000593566">
    <property type="component" value="Unassembled WGS sequence"/>
</dbReference>
<proteinExistence type="predicted"/>
<dbReference type="InterPro" id="IPR001138">
    <property type="entry name" value="Zn2Cys6_DnaBD"/>
</dbReference>
<keyword evidence="2" id="KW-0238">DNA-binding</keyword>
<evidence type="ECO:0000256" key="1">
    <source>
        <dbReference type="ARBA" id="ARBA00023015"/>
    </source>
</evidence>